<dbReference type="RefSeq" id="WP_126616830.1">
    <property type="nucleotide sequence ID" value="NZ_CP034562.1"/>
</dbReference>
<dbReference type="SUPFAM" id="SSF54593">
    <property type="entry name" value="Glyoxalase/Bleomycin resistance protein/Dihydroxybiphenyl dioxygenase"/>
    <property type="match status" value="1"/>
</dbReference>
<sequence length="123" mass="14541">MSYFALVTDNYDEVIRFYQQKLAFPIIEKWDRHNARGTRFKMDDLKLEILDNSIKKEKLELFKPGDRFHLVIEVDKIEESYERLKDIALTPPVSTSWNATLFQVIDPDGINISYLSWKNELIG</sequence>
<organism evidence="2 3">
    <name type="scientific">Flammeovirga pectinis</name>
    <dbReference type="NCBI Taxonomy" id="2494373"/>
    <lineage>
        <taxon>Bacteria</taxon>
        <taxon>Pseudomonadati</taxon>
        <taxon>Bacteroidota</taxon>
        <taxon>Cytophagia</taxon>
        <taxon>Cytophagales</taxon>
        <taxon>Flammeovirgaceae</taxon>
        <taxon>Flammeovirga</taxon>
    </lineage>
</organism>
<dbReference type="InterPro" id="IPR037523">
    <property type="entry name" value="VOC_core"/>
</dbReference>
<reference evidence="2 3" key="1">
    <citation type="submission" date="2018-12" db="EMBL/GenBank/DDBJ databases">
        <title>Flammeovirga pectinis sp. nov., isolated from the gut of the Korean scallop, Patinopecten yessoensis.</title>
        <authorList>
            <person name="Bae J.-W."/>
            <person name="Jeong Y.-S."/>
            <person name="Kang W."/>
        </authorList>
    </citation>
    <scope>NUCLEOTIDE SEQUENCE [LARGE SCALE GENOMIC DNA]</scope>
    <source>
        <strain evidence="2 3">L12M1</strain>
    </source>
</reference>
<dbReference type="OrthoDB" id="9794917at2"/>
<dbReference type="Proteomes" id="UP000267268">
    <property type="component" value="Chromosome 1"/>
</dbReference>
<dbReference type="Pfam" id="PF00903">
    <property type="entry name" value="Glyoxalase"/>
    <property type="match status" value="1"/>
</dbReference>
<dbReference type="AlphaFoldDB" id="A0A3Q9FMW3"/>
<evidence type="ECO:0000313" key="2">
    <source>
        <dbReference type="EMBL" id="AZQ63785.1"/>
    </source>
</evidence>
<dbReference type="PROSITE" id="PS51819">
    <property type="entry name" value="VOC"/>
    <property type="match status" value="1"/>
</dbReference>
<protein>
    <submittedName>
        <fullName evidence="2">VOC family protein</fullName>
    </submittedName>
</protein>
<evidence type="ECO:0000313" key="3">
    <source>
        <dbReference type="Proteomes" id="UP000267268"/>
    </source>
</evidence>
<accession>A0A3Q9FMW3</accession>
<evidence type="ECO:0000259" key="1">
    <source>
        <dbReference type="PROSITE" id="PS51819"/>
    </source>
</evidence>
<gene>
    <name evidence="2" type="ORF">EI427_16600</name>
</gene>
<dbReference type="Gene3D" id="3.10.180.10">
    <property type="entry name" value="2,3-Dihydroxybiphenyl 1,2-Dioxygenase, domain 1"/>
    <property type="match status" value="1"/>
</dbReference>
<keyword evidence="3" id="KW-1185">Reference proteome</keyword>
<dbReference type="InterPro" id="IPR004360">
    <property type="entry name" value="Glyas_Fos-R_dOase_dom"/>
</dbReference>
<dbReference type="EMBL" id="CP034562">
    <property type="protein sequence ID" value="AZQ63785.1"/>
    <property type="molecule type" value="Genomic_DNA"/>
</dbReference>
<proteinExistence type="predicted"/>
<name>A0A3Q9FMW3_9BACT</name>
<dbReference type="KEGG" id="fll:EI427_16600"/>
<dbReference type="InterPro" id="IPR029068">
    <property type="entry name" value="Glyas_Bleomycin-R_OHBP_Dase"/>
</dbReference>
<feature type="domain" description="VOC" evidence="1">
    <location>
        <begin position="1"/>
        <end position="117"/>
    </location>
</feature>
<dbReference type="CDD" id="cd06587">
    <property type="entry name" value="VOC"/>
    <property type="match status" value="1"/>
</dbReference>